<evidence type="ECO:0000313" key="5">
    <source>
        <dbReference type="Proteomes" id="UP001233172"/>
    </source>
</evidence>
<accession>A0AAD8BQE8</accession>
<dbReference type="Proteomes" id="UP001233172">
    <property type="component" value="Unassembled WGS sequence"/>
</dbReference>
<sequence>MMSSQQKQRPCPILPYRRWCKVNRIKDLVQSYHKGDDVKSTEGKTSSISTILAMMSSQQKQRPCPILPYRR</sequence>
<gene>
    <name evidence="1" type="ORF">Bpfe_011954</name>
    <name evidence="2" type="ORF">Bpfe_011955</name>
    <name evidence="3" type="ORF">Bpfe_011956</name>
    <name evidence="4" type="ORF">Bpfe_011957</name>
</gene>
<reference evidence="3" key="2">
    <citation type="submission" date="2023-04" db="EMBL/GenBank/DDBJ databases">
        <authorList>
            <person name="Bu L."/>
            <person name="Lu L."/>
            <person name="Laidemitt M.R."/>
            <person name="Zhang S.M."/>
            <person name="Mutuku M."/>
            <person name="Mkoji G."/>
            <person name="Steinauer M."/>
            <person name="Loker E.S."/>
        </authorList>
    </citation>
    <scope>NUCLEOTIDE SEQUENCE</scope>
    <source>
        <strain evidence="3">KasaAsao</strain>
        <tissue evidence="3">Whole Snail</tissue>
    </source>
</reference>
<name>A0AAD8BQE8_BIOPF</name>
<proteinExistence type="predicted"/>
<evidence type="ECO:0000313" key="4">
    <source>
        <dbReference type="EMBL" id="KAK0058652.1"/>
    </source>
</evidence>
<dbReference type="EMBL" id="JASAOG010000047">
    <property type="protein sequence ID" value="KAK0058651.1"/>
    <property type="molecule type" value="Genomic_DNA"/>
</dbReference>
<keyword evidence="5" id="KW-1185">Reference proteome</keyword>
<evidence type="ECO:0000313" key="1">
    <source>
        <dbReference type="EMBL" id="KAK0058649.1"/>
    </source>
</evidence>
<evidence type="ECO:0000313" key="2">
    <source>
        <dbReference type="EMBL" id="KAK0058650.1"/>
    </source>
</evidence>
<dbReference type="EMBL" id="JASAOG010000047">
    <property type="protein sequence ID" value="KAK0058649.1"/>
    <property type="molecule type" value="Genomic_DNA"/>
</dbReference>
<comment type="caution">
    <text evidence="3">The sequence shown here is derived from an EMBL/GenBank/DDBJ whole genome shotgun (WGS) entry which is preliminary data.</text>
</comment>
<reference evidence="3" key="1">
    <citation type="journal article" date="2023" name="PLoS Negl. Trop. Dis.">
        <title>A genome sequence for Biomphalaria pfeifferi, the major vector snail for the human-infecting parasite Schistosoma mansoni.</title>
        <authorList>
            <person name="Bu L."/>
            <person name="Lu L."/>
            <person name="Laidemitt M.R."/>
            <person name="Zhang S.M."/>
            <person name="Mutuku M."/>
            <person name="Mkoji G."/>
            <person name="Steinauer M."/>
            <person name="Loker E.S."/>
        </authorList>
    </citation>
    <scope>NUCLEOTIDE SEQUENCE</scope>
    <source>
        <strain evidence="3">KasaAsao</strain>
    </source>
</reference>
<organism evidence="3 5">
    <name type="scientific">Biomphalaria pfeifferi</name>
    <name type="common">Bloodfluke planorb</name>
    <name type="synonym">Freshwater snail</name>
    <dbReference type="NCBI Taxonomy" id="112525"/>
    <lineage>
        <taxon>Eukaryota</taxon>
        <taxon>Metazoa</taxon>
        <taxon>Spiralia</taxon>
        <taxon>Lophotrochozoa</taxon>
        <taxon>Mollusca</taxon>
        <taxon>Gastropoda</taxon>
        <taxon>Heterobranchia</taxon>
        <taxon>Euthyneura</taxon>
        <taxon>Panpulmonata</taxon>
        <taxon>Hygrophila</taxon>
        <taxon>Lymnaeoidea</taxon>
        <taxon>Planorbidae</taxon>
        <taxon>Biomphalaria</taxon>
    </lineage>
</organism>
<dbReference type="EMBL" id="JASAOG010000047">
    <property type="protein sequence ID" value="KAK0058650.1"/>
    <property type="molecule type" value="Genomic_DNA"/>
</dbReference>
<dbReference type="EMBL" id="JASAOG010000047">
    <property type="protein sequence ID" value="KAK0058652.1"/>
    <property type="molecule type" value="Genomic_DNA"/>
</dbReference>
<dbReference type="AlphaFoldDB" id="A0AAD8BQE8"/>
<protein>
    <submittedName>
        <fullName evidence="3">Uncharacterized protein</fullName>
    </submittedName>
</protein>
<evidence type="ECO:0000313" key="3">
    <source>
        <dbReference type="EMBL" id="KAK0058651.1"/>
    </source>
</evidence>